<dbReference type="RefSeq" id="WP_096601465.1">
    <property type="nucleotide sequence ID" value="NZ_OBEN01000003.1"/>
</dbReference>
<accession>A0A285NX70</accession>
<sequence>MSKNYKEELILLLDGKNTPLERKLKSMIITIARRSGLETPIMEKYGRDFVEDIYSEFFLHLMENKHLLISKEFISINYISVMIKNLMVDKLNGSRYIKTVSYEDLNYKDDEGREVSFESTIKDEREFFSQHEGDQLFALVLESLDQKDLIALCYYITYYIKGVKPKVKSMSTNNLYKRKERLKLKISKYLEGLSEQEARYLFEKLLSEVCEKLDY</sequence>
<dbReference type="AlphaFoldDB" id="A0A285NX70"/>
<evidence type="ECO:0000313" key="1">
    <source>
        <dbReference type="EMBL" id="SNZ13637.1"/>
    </source>
</evidence>
<gene>
    <name evidence="1" type="ORF">SAMN06265353_0826</name>
</gene>
<keyword evidence="2" id="KW-1185">Reference proteome</keyword>
<name>A0A285NX70_9AQUI</name>
<dbReference type="EMBL" id="OBEN01000003">
    <property type="protein sequence ID" value="SNZ13637.1"/>
    <property type="molecule type" value="Genomic_DNA"/>
</dbReference>
<evidence type="ECO:0000313" key="2">
    <source>
        <dbReference type="Proteomes" id="UP000218627"/>
    </source>
</evidence>
<dbReference type="Proteomes" id="UP000218627">
    <property type="component" value="Unassembled WGS sequence"/>
</dbReference>
<protein>
    <submittedName>
        <fullName evidence="1">Uncharacterized protein</fullName>
    </submittedName>
</protein>
<organism evidence="1 2">
    <name type="scientific">Hydrogenobacter hydrogenophilus</name>
    <dbReference type="NCBI Taxonomy" id="35835"/>
    <lineage>
        <taxon>Bacteria</taxon>
        <taxon>Pseudomonadati</taxon>
        <taxon>Aquificota</taxon>
        <taxon>Aquificia</taxon>
        <taxon>Aquificales</taxon>
        <taxon>Aquificaceae</taxon>
        <taxon>Hydrogenobacter</taxon>
    </lineage>
</organism>
<proteinExistence type="predicted"/>
<reference evidence="2" key="1">
    <citation type="submission" date="2017-09" db="EMBL/GenBank/DDBJ databases">
        <authorList>
            <person name="Varghese N."/>
            <person name="Submissions S."/>
        </authorList>
    </citation>
    <scope>NUCLEOTIDE SEQUENCE [LARGE SCALE GENOMIC DNA]</scope>
    <source>
        <strain evidence="2">DSM 2913</strain>
    </source>
</reference>